<feature type="domain" description="KfrA N-terminal DNA-binding" evidence="3">
    <location>
        <begin position="16"/>
        <end position="128"/>
    </location>
</feature>
<evidence type="ECO:0000259" key="3">
    <source>
        <dbReference type="Pfam" id="PF11740"/>
    </source>
</evidence>
<feature type="coiled-coil region" evidence="1">
    <location>
        <begin position="117"/>
        <end position="268"/>
    </location>
</feature>
<keyword evidence="4" id="KW-0614">Plasmid</keyword>
<dbReference type="RefSeq" id="WP_193826274.1">
    <property type="nucleotide sequence ID" value="NZ_LC586269.1"/>
</dbReference>
<feature type="region of interest" description="Disordered" evidence="2">
    <location>
        <begin position="272"/>
        <end position="304"/>
    </location>
</feature>
<sequence>MSEHEGNDQVADVRARVFREADRLYEELGRERFPQVEAVRRAARADMNTVTRVMKEWRHLQTAKPEPVHLELPPELHREALTLGSALWSAATEMANASLRKAEADWDQERADAESTRIELSQLYEEQQGDLERLREDKQALQQAFEEQVLVIDGLRQSLAQQTSRAESAEARTEEITRRVEDQKIELQRARDELSEVRNELVSARKIHQTELDQIKAVAAQEIDKAKAELAEAKGRAEAQRDDLAARVEDLQHRLDTAMKDLYRLQAAEEAASEQRKRAATEAHAQAERFTRVQGERDAARKEAQVAGLRAARAEGELDSLRESNAQLLDRLGSAAVQQPAKIKAKTPRKPAKGDSESKE</sequence>
<geneLocation type="plasmid" evidence="4">
    <name>pJUPA4295</name>
</geneLocation>
<dbReference type="EMBL" id="LC586269">
    <property type="protein sequence ID" value="BCL65621.1"/>
    <property type="molecule type" value="Genomic_DNA"/>
</dbReference>
<dbReference type="InterPro" id="IPR021104">
    <property type="entry name" value="KfrA_DNA-bd_N"/>
</dbReference>
<reference evidence="4" key="1">
    <citation type="submission" date="2020-10" db="EMBL/GenBank/DDBJ databases">
        <title>Complete plasmid sequence of Pseudomonas aeruginosa ST1816 harboring blaVIMs.</title>
        <authorList>
            <person name="Hishinuma T."/>
            <person name="Tada T."/>
            <person name="Kirikae T."/>
        </authorList>
    </citation>
    <scope>NUCLEOTIDE SEQUENCE</scope>
    <source>
        <strain evidence="4">JUPA4295</strain>
        <plasmid evidence="4">pJUPA4295</plasmid>
    </source>
</reference>
<accession>A0A7I8E519</accession>
<protein>
    <recommendedName>
        <fullName evidence="3">KfrA N-terminal DNA-binding domain-containing protein</fullName>
    </recommendedName>
</protein>
<dbReference type="AlphaFoldDB" id="A0A7I8E519"/>
<organism evidence="4">
    <name type="scientific">Pseudomonas aeruginosa</name>
    <dbReference type="NCBI Taxonomy" id="287"/>
    <lineage>
        <taxon>Bacteria</taxon>
        <taxon>Pseudomonadati</taxon>
        <taxon>Pseudomonadota</taxon>
        <taxon>Gammaproteobacteria</taxon>
        <taxon>Pseudomonadales</taxon>
        <taxon>Pseudomonadaceae</taxon>
        <taxon>Pseudomonas</taxon>
    </lineage>
</organism>
<evidence type="ECO:0000256" key="1">
    <source>
        <dbReference type="SAM" id="Coils"/>
    </source>
</evidence>
<feature type="region of interest" description="Disordered" evidence="2">
    <location>
        <begin position="331"/>
        <end position="360"/>
    </location>
</feature>
<evidence type="ECO:0000256" key="2">
    <source>
        <dbReference type="SAM" id="MobiDB-lite"/>
    </source>
</evidence>
<evidence type="ECO:0000313" key="4">
    <source>
        <dbReference type="EMBL" id="BCL65621.1"/>
    </source>
</evidence>
<name>A0A7I8E519_PSEAI</name>
<dbReference type="Pfam" id="PF11740">
    <property type="entry name" value="KfrA_N"/>
    <property type="match status" value="1"/>
</dbReference>
<feature type="compositionally biased region" description="Basic and acidic residues" evidence="2">
    <location>
        <begin position="273"/>
        <end position="304"/>
    </location>
</feature>
<proteinExistence type="predicted"/>
<keyword evidence="1" id="KW-0175">Coiled coil</keyword>